<gene>
    <name evidence="1" type="ORF">C4D60_Mb00t00400</name>
</gene>
<dbReference type="AlphaFoldDB" id="A0A4S8I7Z2"/>
<dbReference type="EMBL" id="PYDT01000078">
    <property type="protein sequence ID" value="THU43504.1"/>
    <property type="molecule type" value="Genomic_DNA"/>
</dbReference>
<keyword evidence="2" id="KW-1185">Reference proteome</keyword>
<evidence type="ECO:0000313" key="1">
    <source>
        <dbReference type="EMBL" id="THU43504.1"/>
    </source>
</evidence>
<organism evidence="1 2">
    <name type="scientific">Musa balbisiana</name>
    <name type="common">Banana</name>
    <dbReference type="NCBI Taxonomy" id="52838"/>
    <lineage>
        <taxon>Eukaryota</taxon>
        <taxon>Viridiplantae</taxon>
        <taxon>Streptophyta</taxon>
        <taxon>Embryophyta</taxon>
        <taxon>Tracheophyta</taxon>
        <taxon>Spermatophyta</taxon>
        <taxon>Magnoliopsida</taxon>
        <taxon>Liliopsida</taxon>
        <taxon>Zingiberales</taxon>
        <taxon>Musaceae</taxon>
        <taxon>Musa</taxon>
    </lineage>
</organism>
<reference evidence="1 2" key="1">
    <citation type="journal article" date="2019" name="Nat. Plants">
        <title>Genome sequencing of Musa balbisiana reveals subgenome evolution and function divergence in polyploid bananas.</title>
        <authorList>
            <person name="Yao X."/>
        </authorList>
    </citation>
    <scope>NUCLEOTIDE SEQUENCE [LARGE SCALE GENOMIC DNA]</scope>
    <source>
        <strain evidence="2">cv. DH-PKW</strain>
        <tissue evidence="1">Leaves</tissue>
    </source>
</reference>
<proteinExistence type="predicted"/>
<accession>A0A4S8I7Z2</accession>
<evidence type="ECO:0000313" key="2">
    <source>
        <dbReference type="Proteomes" id="UP000317650"/>
    </source>
</evidence>
<dbReference type="Proteomes" id="UP000317650">
    <property type="component" value="Unassembled WGS sequence"/>
</dbReference>
<comment type="caution">
    <text evidence="1">The sequence shown here is derived from an EMBL/GenBank/DDBJ whole genome shotgun (WGS) entry which is preliminary data.</text>
</comment>
<name>A0A4S8I7Z2_MUSBA</name>
<sequence>MVVLFPKQDRELEKRKEMDLRISDLISCRAALGLHKHRTSFRKNLFCPDNTITSLKGNPSTSTRPVISSFLDSLRGHEKSDPFPLRRKHLLNVLLWDLEKRGKPSTAPAPYPASTRFEL</sequence>
<protein>
    <submittedName>
        <fullName evidence="1">Uncharacterized protein</fullName>
    </submittedName>
</protein>